<sequence>MLTPPAGLPEDALGALIGREWGIPVKSLGYQPVGFGSHHWEVFDTAGFRWFVNVDEPADPAKLDASLRTAADLHATGHAFVVAPIPALSGASTVHHGPFTIALYPFVEGASFDWNAFTGPTHRQATLDMIIRLHTAPPIARRHARVDDFAVLYRDEVEQALRQPGESAGCGPYAVPAADLLEAHRRPLQRVLARYDELVLQSRTEPVRAVLTHGEPHSGNTMRTPTGWRLIDWDTVLVSPPERDLWLIEPGDGSIFAAYAEATGVLVRPSTIMLFQLRWALSDIAVEVRRFRRPHTGTQDEAEGYEILRSVVTSIE</sequence>
<name>A0A9W6KCJ5_9ACTN</name>
<dbReference type="Gene3D" id="1.10.510.10">
    <property type="entry name" value="Transferase(Phosphotransferase) domain 1"/>
    <property type="match status" value="1"/>
</dbReference>
<dbReference type="RefSeq" id="WP_261961504.1">
    <property type="nucleotide sequence ID" value="NZ_BAAAXA010000001.1"/>
</dbReference>
<organism evidence="2 3">
    <name type="scientific">Dactylosporangium matsuzakiense</name>
    <dbReference type="NCBI Taxonomy" id="53360"/>
    <lineage>
        <taxon>Bacteria</taxon>
        <taxon>Bacillati</taxon>
        <taxon>Actinomycetota</taxon>
        <taxon>Actinomycetes</taxon>
        <taxon>Micromonosporales</taxon>
        <taxon>Micromonosporaceae</taxon>
        <taxon>Dactylosporangium</taxon>
    </lineage>
</organism>
<dbReference type="SUPFAM" id="SSF56112">
    <property type="entry name" value="Protein kinase-like (PK-like)"/>
    <property type="match status" value="1"/>
</dbReference>
<dbReference type="InterPro" id="IPR011009">
    <property type="entry name" value="Kinase-like_dom_sf"/>
</dbReference>
<evidence type="ECO:0000259" key="1">
    <source>
        <dbReference type="Pfam" id="PF01636"/>
    </source>
</evidence>
<dbReference type="Gene3D" id="3.30.200.20">
    <property type="entry name" value="Phosphorylase Kinase, domain 1"/>
    <property type="match status" value="1"/>
</dbReference>
<dbReference type="AlphaFoldDB" id="A0A9W6KCJ5"/>
<dbReference type="Pfam" id="PF01636">
    <property type="entry name" value="APH"/>
    <property type="match status" value="1"/>
</dbReference>
<evidence type="ECO:0000313" key="2">
    <source>
        <dbReference type="EMBL" id="GLK99626.1"/>
    </source>
</evidence>
<protein>
    <recommendedName>
        <fullName evidence="1">Aminoglycoside phosphotransferase domain-containing protein</fullName>
    </recommendedName>
</protein>
<reference evidence="2" key="1">
    <citation type="journal article" date="2014" name="Int. J. Syst. Evol. Microbiol.">
        <title>Complete genome sequence of Corynebacterium casei LMG S-19264T (=DSM 44701T), isolated from a smear-ripened cheese.</title>
        <authorList>
            <consortium name="US DOE Joint Genome Institute (JGI-PGF)"/>
            <person name="Walter F."/>
            <person name="Albersmeier A."/>
            <person name="Kalinowski J."/>
            <person name="Ruckert C."/>
        </authorList>
    </citation>
    <scope>NUCLEOTIDE SEQUENCE</scope>
    <source>
        <strain evidence="2">VKM Ac-1321</strain>
    </source>
</reference>
<proteinExistence type="predicted"/>
<dbReference type="InterPro" id="IPR002575">
    <property type="entry name" value="Aminoglycoside_PTrfase"/>
</dbReference>
<gene>
    <name evidence="2" type="ORF">GCM10017581_013670</name>
</gene>
<dbReference type="Proteomes" id="UP001143480">
    <property type="component" value="Unassembled WGS sequence"/>
</dbReference>
<keyword evidence="3" id="KW-1185">Reference proteome</keyword>
<accession>A0A9W6KCJ5</accession>
<dbReference type="EMBL" id="BSFP01000004">
    <property type="protein sequence ID" value="GLK99626.1"/>
    <property type="molecule type" value="Genomic_DNA"/>
</dbReference>
<dbReference type="Gene3D" id="1.20.58.840">
    <property type="match status" value="1"/>
</dbReference>
<feature type="domain" description="Aminoglycoside phosphotransferase" evidence="1">
    <location>
        <begin position="39"/>
        <end position="247"/>
    </location>
</feature>
<evidence type="ECO:0000313" key="3">
    <source>
        <dbReference type="Proteomes" id="UP001143480"/>
    </source>
</evidence>
<comment type="caution">
    <text evidence="2">The sequence shown here is derived from an EMBL/GenBank/DDBJ whole genome shotgun (WGS) entry which is preliminary data.</text>
</comment>
<reference evidence="2" key="2">
    <citation type="submission" date="2023-01" db="EMBL/GenBank/DDBJ databases">
        <authorList>
            <person name="Sun Q."/>
            <person name="Evtushenko L."/>
        </authorList>
    </citation>
    <scope>NUCLEOTIDE SEQUENCE</scope>
    <source>
        <strain evidence="2">VKM Ac-1321</strain>
    </source>
</reference>